<protein>
    <recommendedName>
        <fullName evidence="3">DUF3800 domain-containing protein</fullName>
    </recommendedName>
</protein>
<comment type="caution">
    <text evidence="1">The sequence shown here is derived from an EMBL/GenBank/DDBJ whole genome shotgun (WGS) entry which is preliminary data.</text>
</comment>
<evidence type="ECO:0008006" key="3">
    <source>
        <dbReference type="Google" id="ProtNLM"/>
    </source>
</evidence>
<name>W1IWX0_9GAMM</name>
<evidence type="ECO:0000313" key="1">
    <source>
        <dbReference type="EMBL" id="CDL82323.1"/>
    </source>
</evidence>
<dbReference type="Pfam" id="PF12686">
    <property type="entry name" value="DUF3800"/>
    <property type="match status" value="1"/>
</dbReference>
<dbReference type="InterPro" id="IPR024524">
    <property type="entry name" value="DUF3800"/>
</dbReference>
<dbReference type="OrthoDB" id="248333at2"/>
<keyword evidence="2" id="KW-1185">Reference proteome</keyword>
<dbReference type="RefSeq" id="WP_038236562.1">
    <property type="nucleotide sequence ID" value="NZ_CAWLWS010000077.1"/>
</dbReference>
<dbReference type="AlphaFoldDB" id="W1IWX0"/>
<reference evidence="1" key="1">
    <citation type="submission" date="2013-11" db="EMBL/GenBank/DDBJ databases">
        <title>Draft genome sequence and annotation of the entomopathogenic bacteria, Xenorhabdus cabanillasi strain JM26 and Xenorhabdus szentirmai strain DSM 16338.</title>
        <authorList>
            <person name="Gualtieri M."/>
            <person name="Ogier J.C."/>
            <person name="Pages S."/>
            <person name="Givaudan A."/>
            <person name="Gaudriault S."/>
        </authorList>
    </citation>
    <scope>NUCLEOTIDE SEQUENCE [LARGE SCALE GENOMIC DNA]</scope>
    <source>
        <strain evidence="1">DSM 16338</strain>
    </source>
</reference>
<dbReference type="GeneID" id="97126217"/>
<evidence type="ECO:0000313" key="2">
    <source>
        <dbReference type="Proteomes" id="UP000019202"/>
    </source>
</evidence>
<gene>
    <name evidence="1" type="ORF">XSR1_20147</name>
</gene>
<accession>W1IWX0</accession>
<dbReference type="EMBL" id="CBXF010000077">
    <property type="protein sequence ID" value="CDL82323.1"/>
    <property type="molecule type" value="Genomic_DNA"/>
</dbReference>
<sequence>MAKYQIFADEAWTHGTPPPNRYHCFFGGIMGLESNIDSLQTALMRVRTRFDILQEVKWSNVSPKNELYYIALIDCLKHYILNNDIKYRQMFRDRSFHVAQTEQESELDVQFKLYYQYIKNIFGIKHLPQDPNGTEILIRLDGHSSEKHKNKLKQFVEDLPRFFDRNDITLNVTYENSSHSLRLQVCDLMMGAAGYYGNKFHCRREGGRRGMTKKQKIKLKVAKHIYTALRDIDAQARGSKAFNWFESTGMDGAAINHFNHKIRIWKFIPEKHVINRGWHNDNLDNQGRFIRDNFD</sequence>
<dbReference type="Proteomes" id="UP000019202">
    <property type="component" value="Unassembled WGS sequence"/>
</dbReference>
<proteinExistence type="predicted"/>
<organism evidence="1 2">
    <name type="scientific">Xenorhabdus szentirmaii DSM 16338</name>
    <dbReference type="NCBI Taxonomy" id="1427518"/>
    <lineage>
        <taxon>Bacteria</taxon>
        <taxon>Pseudomonadati</taxon>
        <taxon>Pseudomonadota</taxon>
        <taxon>Gammaproteobacteria</taxon>
        <taxon>Enterobacterales</taxon>
        <taxon>Morganellaceae</taxon>
        <taxon>Xenorhabdus</taxon>
    </lineage>
</organism>